<evidence type="ECO:0000256" key="3">
    <source>
        <dbReference type="SAM" id="Phobius"/>
    </source>
</evidence>
<feature type="compositionally biased region" description="Polar residues" evidence="2">
    <location>
        <begin position="4514"/>
        <end position="4525"/>
    </location>
</feature>
<gene>
    <name evidence="4" type="ORF">FQN60_016791</name>
</gene>
<feature type="coiled-coil region" evidence="1">
    <location>
        <begin position="3853"/>
        <end position="3957"/>
    </location>
</feature>
<reference evidence="4 5" key="1">
    <citation type="submission" date="2019-08" db="EMBL/GenBank/DDBJ databases">
        <title>A chromosome-level genome assembly, high-density linkage maps, and genome scans reveal the genomic architecture of hybrid incompatibilities underlying speciation via character displacement in darters (Percidae: Etheostominae).</title>
        <authorList>
            <person name="Moran R.L."/>
            <person name="Catchen J.M."/>
            <person name="Fuller R.C."/>
        </authorList>
    </citation>
    <scope>NUCLEOTIDE SEQUENCE [LARGE SCALE GENOMIC DNA]</scope>
    <source>
        <strain evidence="4">EspeVRDwgs_2016</strain>
        <tissue evidence="4">Muscle</tissue>
    </source>
</reference>
<keyword evidence="3" id="KW-0812">Transmembrane</keyword>
<comment type="caution">
    <text evidence="4">The sequence shown here is derived from an EMBL/GenBank/DDBJ whole genome shotgun (WGS) entry which is preliminary data.</text>
</comment>
<feature type="coiled-coil region" evidence="1">
    <location>
        <begin position="3617"/>
        <end position="3718"/>
    </location>
</feature>
<feature type="compositionally biased region" description="Polar residues" evidence="2">
    <location>
        <begin position="4477"/>
        <end position="4487"/>
    </location>
</feature>
<feature type="coiled-coil region" evidence="1">
    <location>
        <begin position="1711"/>
        <end position="1858"/>
    </location>
</feature>
<organism evidence="4 5">
    <name type="scientific">Etheostoma spectabile</name>
    <name type="common">orangethroat darter</name>
    <dbReference type="NCBI Taxonomy" id="54343"/>
    <lineage>
        <taxon>Eukaryota</taxon>
        <taxon>Metazoa</taxon>
        <taxon>Chordata</taxon>
        <taxon>Craniata</taxon>
        <taxon>Vertebrata</taxon>
        <taxon>Euteleostomi</taxon>
        <taxon>Actinopterygii</taxon>
        <taxon>Neopterygii</taxon>
        <taxon>Teleostei</taxon>
        <taxon>Neoteleostei</taxon>
        <taxon>Acanthomorphata</taxon>
        <taxon>Eupercaria</taxon>
        <taxon>Perciformes</taxon>
        <taxon>Percoidei</taxon>
        <taxon>Percidae</taxon>
        <taxon>Etheostomatinae</taxon>
        <taxon>Etheostoma</taxon>
    </lineage>
</organism>
<dbReference type="PANTHER" id="PTHR18887">
    <property type="entry name" value="GOLGI-ASSOCIATED PROTEIN GCP360-RELATED"/>
    <property type="match status" value="1"/>
</dbReference>
<feature type="coiled-coil region" evidence="1">
    <location>
        <begin position="319"/>
        <end position="349"/>
    </location>
</feature>
<feature type="compositionally biased region" description="Basic and acidic residues" evidence="2">
    <location>
        <begin position="4500"/>
        <end position="4511"/>
    </location>
</feature>
<evidence type="ECO:0000313" key="4">
    <source>
        <dbReference type="EMBL" id="KAA8578081.1"/>
    </source>
</evidence>
<dbReference type="InterPro" id="IPR026202">
    <property type="entry name" value="GOLGB1"/>
</dbReference>
<feature type="transmembrane region" description="Helical" evidence="3">
    <location>
        <begin position="4694"/>
        <end position="4714"/>
    </location>
</feature>
<dbReference type="Gene3D" id="1.10.287.1490">
    <property type="match status" value="2"/>
</dbReference>
<keyword evidence="5" id="KW-1185">Reference proteome</keyword>
<feature type="region of interest" description="Disordered" evidence="2">
    <location>
        <begin position="4472"/>
        <end position="4548"/>
    </location>
</feature>
<feature type="coiled-coil region" evidence="1">
    <location>
        <begin position="2136"/>
        <end position="2392"/>
    </location>
</feature>
<feature type="compositionally biased region" description="Basic and acidic residues" evidence="2">
    <location>
        <begin position="277"/>
        <end position="287"/>
    </location>
</feature>
<feature type="coiled-coil region" evidence="1">
    <location>
        <begin position="4019"/>
        <end position="4408"/>
    </location>
</feature>
<feature type="coiled-coil region" evidence="1">
    <location>
        <begin position="2654"/>
        <end position="2901"/>
    </location>
</feature>
<feature type="compositionally biased region" description="Basic and acidic residues" evidence="2">
    <location>
        <begin position="4526"/>
        <end position="4548"/>
    </location>
</feature>
<feature type="coiled-coil region" evidence="1">
    <location>
        <begin position="3755"/>
        <end position="3793"/>
    </location>
</feature>
<feature type="compositionally biased region" description="Polar residues" evidence="2">
    <location>
        <begin position="453"/>
        <end position="467"/>
    </location>
</feature>
<feature type="coiled-coil region" evidence="1">
    <location>
        <begin position="474"/>
        <end position="508"/>
    </location>
</feature>
<feature type="region of interest" description="Disordered" evidence="2">
    <location>
        <begin position="954"/>
        <end position="984"/>
    </location>
</feature>
<dbReference type="EMBL" id="VOFY01001153">
    <property type="protein sequence ID" value="KAA8578081.1"/>
    <property type="molecule type" value="Genomic_DNA"/>
</dbReference>
<protein>
    <submittedName>
        <fullName evidence="4">Uncharacterized protein</fullName>
    </submittedName>
</protein>
<feature type="compositionally biased region" description="Low complexity" evidence="2">
    <location>
        <begin position="4641"/>
        <end position="4650"/>
    </location>
</feature>
<evidence type="ECO:0000256" key="1">
    <source>
        <dbReference type="SAM" id="Coils"/>
    </source>
</evidence>
<proteinExistence type="predicted"/>
<keyword evidence="1" id="KW-0175">Coiled coil</keyword>
<feature type="coiled-coil region" evidence="1">
    <location>
        <begin position="15"/>
        <end position="46"/>
    </location>
</feature>
<dbReference type="PANTHER" id="PTHR18887:SF4">
    <property type="entry name" value="GOLGIN SUBFAMILY B MEMBER 1-LIKE"/>
    <property type="match status" value="1"/>
</dbReference>
<feature type="region of interest" description="Disordered" evidence="2">
    <location>
        <begin position="4641"/>
        <end position="4663"/>
    </location>
</feature>
<evidence type="ECO:0000313" key="5">
    <source>
        <dbReference type="Proteomes" id="UP000327493"/>
    </source>
</evidence>
<dbReference type="GO" id="GO:0005794">
    <property type="term" value="C:Golgi apparatus"/>
    <property type="evidence" value="ECO:0007669"/>
    <property type="project" value="InterPro"/>
</dbReference>
<feature type="coiled-coil region" evidence="1">
    <location>
        <begin position="3106"/>
        <end position="3577"/>
    </location>
</feature>
<keyword evidence="3" id="KW-1133">Transmembrane helix</keyword>
<feature type="coiled-coil region" evidence="1">
    <location>
        <begin position="1553"/>
        <end position="1675"/>
    </location>
</feature>
<keyword evidence="3" id="KW-0472">Membrane</keyword>
<feature type="coiled-coil region" evidence="1">
    <location>
        <begin position="2009"/>
        <end position="2110"/>
    </location>
</feature>
<dbReference type="Proteomes" id="UP000327493">
    <property type="component" value="Unassembled WGS sequence"/>
</dbReference>
<evidence type="ECO:0000256" key="2">
    <source>
        <dbReference type="SAM" id="MobiDB-lite"/>
    </source>
</evidence>
<accession>A0A5J5CC91</accession>
<feature type="coiled-coil region" evidence="1">
    <location>
        <begin position="1367"/>
        <end position="1517"/>
    </location>
</feature>
<feature type="coiled-coil region" evidence="1">
    <location>
        <begin position="1241"/>
        <end position="1317"/>
    </location>
</feature>
<feature type="compositionally biased region" description="Polar residues" evidence="2">
    <location>
        <begin position="262"/>
        <end position="276"/>
    </location>
</feature>
<feature type="region of interest" description="Disordered" evidence="2">
    <location>
        <begin position="258"/>
        <end position="287"/>
    </location>
</feature>
<sequence>GSSEGGGEHASRGKIVLLKKKVEELEQQLSQRQQELDNKRKEVELQWQRGEEMDAMLTEKDRKLAEKEAYIVHLQTALGGDQPITPAPQQQAAEDSGAMQDLQLLVQSLTKKVGDGEERYSLLQEQTDSLKELLATEKEQYIQKETMYKQNLLKALKQKLHEKEEVLLGKTQVIDVLQGEVDGRDQQIKELAERLRRLHVERESLESKMEAEKHVMRAQLRDLMEKQQAEVQRLAEQHQAQMAQTQQDLLGQLQELKKPSVEASSPSQEATGTQAKQKTDEASRSEAKFLKMKAWSKSRIRQLEEELKKSHAGGAPPDLTALRSRITALEEEREEILWKVEQYEELKTKNEMLGAKLVASESGSADDTQSQVLEWQEMVAEAVSARDRAKEEKTAMALRISHMEEEREALATRQQELEEELSQARGLGQHKAKKLASPAQRSLQEDFEFEGQTPFQDPRSNSESTNPMEGENMGDGLRSVVEELELERNQLQEQILSLEERCQDLEDRQQLQSRIETLQVTFDVDEDEQPFWVPQNESERLQSQLASVRTQQSRDAEKHQLLVSSLNEQLKGLSNTQECLESSLIEKENTLAKTSEKLELINGLRESLSAKEIQYKEVSDKLLQAENTLEDVSKKCSGSEKLCSQLKTEVVDLTQKLSLLKEKTQKQEINIETLQTELDQTNEELDKLNSAHLEERAQLIHDLQGCEREIDRLKDVLLEKDEEISTLSGNMAEYAEQVTVLKQEIRLKDENLVRVETALSKAELEAMIIRDTQNSDQQALVTELVQKLKDTEMLMVKTKEESESKVAEVEHLIKQAEEDKKTIQCLRGETQKQIVSHQNHLSECETHISSLKEQLALSTQKLQDSERLILQLKDKNTNTEQLQQQLNDKEQTYEKELKSFKEEQNKLLAQVERYNNEMQTLSKQLEEHVQSEEHIKKEVQEKLKTIASLENQLKTADRQAEDERQKFNTELQNRDSENEKLSNELLSKSENIAKLRNLLKSTKTEKNQLQEKLKGLTEDLELQKQNVNQFSEKIASALALNQSLENQVDCLTKEKDRLELEVAESVKTISEVTLEKDSLQAKVSTLETQHSQNNRVIEGLQKDKEDLTLRTSELNRVLEQSTHSNSEILLAKTNECSNLSQSLREREERVTQLQVQVQSLASKVDQLQLDMAEKEQAVSGHRAQVEAQQKQQAQLQETLSLLQEQEHSLKSRLMEKDTILKEKQEGYHSVQNEITHQKDIVSKLQAEAQSLRGEQSVLRQQIEEREEMLKNVTQQCQKHKDEVNETNNTVKALSDQIRVMEENARKLESEAELRQTETASLNSRIQAVTEENLQLHAACEARDKELARQTQTLSELHGQLKATLEQNSVLSVKIDSLTENNQRLQEDLAQNIKSVSELTAERNSLREQNSKIQIQTSANQKIIDGLLQEKEKLAVAEEELKKILRESEKSNSAGLLEKTSECADLSKMLREREEQFQHLEEQLDGLKKHISQQSSQLEAQQDQLLQQQDIISMLQEQGSVLKSGLMEKDAMLQQKAEECSVMQNEVVQQKALTSQMKGDVESLRQECSEAKQQIEQKEQTLKEVRNECKNLKNELNKRNESVISLSSQLGAMNENAAQTEVEVANLKTAMQELTAELTQKEDQRKAEIIDFNDNIEALKEENTRLKSEFKKTVTDLSKAHEEVTHLKAAVCDADNKVKTADSERERLNLIMQGKDDSLKQQENLIQQLNSRITEQEEQLKQKADDNVSLSAKILELEDSVCKLRGQVDSLSSESHALKNTLEKKEQSSLENQSHFSGAIENLNSNLHAKEVECESLKEKTSHLEESVAKLKSTLREQISEVENLKKALEEKQAALLDQSTSLQDVQRRADEALLFKTQFMENTELVSQLQSQIQLLSTESENFKMSAEETQSAFNNLQEKYAANLEMLQDVRTQLSQRTDEVSKLQKILDDTGNEHQTANYTIETLRNELSAIHHKLEKTEDLNSSLLKEKDEAFASHQASVSQLTVEIERLKSQHLQVVAQMNALTENLEQREMALHAINSQYTSQAKHASQLVSEMQKLEQQNKRLNEEISLSKEESRKLLTAASNENAHLQEEVRKHLAEREELERRHHQIWTSQGELQVQMEQQSSSMNAIMEKTMSEKESLQAKVSAKDEEVSELKGTIQKIEQILQDSEKEWLLVLDREKHDKNLLAEQLKSVENEMKSKDVKVNALKGDLDSLQEKLAEASSALRQGSDQLSAKETEAAASRIQLEKVLASVQEKDNEKNNLQQALKAAEHELHELVARQNGTDKDPSVLPVTTPESSAVLKKEKASLQDMIKLLQESHQSEVDALKIELEKAVAELQKTQNTLNKEERSNEEKGQQIALLQEMIEHLQTQLRAELEKEKEATLKHSSLHSESQAKDDQINCMSIQISQQKELLAGLSQQLRDKDGSIAQVIESASNERMKLDEEKASLTEQLESMEEEHKSSIKRLEEISQQLEEHISRSQSEIESKNSENFELNKKNDDLKSELAKVSKEKDASKKKLQAALIVRKDLLKKIEQYESQKEENAKDKIEVSLLQNKLQELKNQAQAAGKMYEENISLFEKKILEKEGEILRHKTESERLVEQLQSEKRILQTTLNEKEMRLSETLQTLVENSSLIKQLQSSAAEKEEAFERDRNILVQKTEELQNEIKTCKDVLKEKTSSTATAVDLENELAQMKLEKAKLQKKTQAALLARKETLKNAQENEKKLTQELAELKDDYKALLEQRCQQTNELNAVQLDFDEKVRELEDLRKSSLSDLDELATLRQLVEERDTTLQDLKMSLAEKESQCHSLSNLQTEVENFKSKCESMSLEMASKEEALVVMEQRAEALKSKLHMVENGLEKAHAEIKEKMEEVENYQEAIRVAELKTQQEKQALLNENTVLKTQLSISESALEEHMQANEEKYHLLVEENMALLERSNQMKVELETAVALVSQKSLEVLTIQKTLAETKQQLSDNKGVLTEELEKTQSLCIERQRHLDLLQQEKENAFRIINELREEVTTLNKQLKETVNEQVHQDKPEMCIQQEDVNKEAVFLPCKCAENFEVKLKERDDALLVSQTEILENKELIAALELQLKQQIKMHETSLEKIKTEADELQKSRDDSSKINDKDNLGKVALLTRKLQAALVSRKELLKENTTLKEEVEKLSAEHEAKEAEYFSLESSVLKLRQQNKDLESSVSSLNTEKEKLRTNADGVFKENRSLSAACESLKLTIENITQQKQAFSCQVESLKDSQTEELSKWKSKHAELKQEYESLLQAYENVSSEMDKMRQLLEGAKRDRQEALRKVHKQETELEILDKQAKEMEEENGRIKDRMDRLSNEKRQNIEELEEENQKIKKELTEEKHKMAVCEAEICRLRESSEDLREKLTELEAENNQLAEKLQEASCSLKEKHLGSNAYTNNMQLKLDEALSLNNSLTAQIEAQKTELGAQLEINNLLQKEKQTLSEKIEKIQNDHESQLAKKDDDIKELNEIINSHSQGTISLNEKVRILEDDKSLLQEELENAQEISDKVKNENEYLETVILKNSERIDELTESVSVYQTQNKQLSSELAACKEMSCQVLREKEQEQLKLVRAFEEKLKTVQRGSEGSKNVKKELQELLKEKHQEINQLQQNCIKYQELILDLESTLKTSRSACEKLEKELKKSSEKISDLEERGKLDEAELITHKNLLQQATEKMLSLESERDQLALDMSEESQKSEDQVLDETKSLKNIDEQHINYYLENQYMLQQQIDELKDLKDKESQKVNELRQHLDSQDLQINTLKRSAETNEAKLSALSATPQGADASRLWNDLYQKTLHEKDSQLLEQGFVIKRFLEDMRVKDKEVNELRVTKSRLERTLNEYSVAAAAQQRQLFIMSASNAELTETVELMTVKVKELSAHVERTEQDKDSVKRQLADKENVISQMQLNLQQLEKVNADSDAQLLLLQSQSDQVQANFEKQEGICLQLKTLLRSKDAEISSLLSCRDGQMSGYLEQLQTNYRTQVAVYEDRLSSSRYQREKLGKELRDLEAKVKSLQIEVNRSIQEKEQMAAKMESFKNSMVSLQSERERLMSEYRMLEAKSQLGLKGKEGSVDGEGGATRGLKHEIRKLLHQMDDLNSENAMLRAQLVRYREDLNQVLFLKDNQLKVLLKKQEDVIKTLENQKAAAEKQQNESELELQKEKEASNTLKSELSKVKAQTSSLEADIVTLKKERAATNEGKVIADLQDVVAAKAAECNNLQQKILSQKMLTDELKEKLQLVENEMDKNLAEAEEKYNSELDTFEREVELMRNERETADQRVAELAKDLLEMEQQLSEAKTQSKDTRAQNESMCKAMAALQNDRDQLIEDFKILRNRYDNELQDTRAALNRVERSLQDATSDLAMVAKERDILVQKIKALENKDAHTELSKLFDELSKDLSGKERELKRVVLENNAYSRQLGSFSRSMASLQNDRDRLMDELAEAKRVVESRQGSSPETVPSVSVDKSKGSTPQNEKEGSEARQKMGELQQTVKKMQTNRLSHEKEISSFQEKTADLRSDTERKDPLPVKETVVLAGESGRDEVVSRLQAERIQLHGDLQRCMYEIQQRDQYLQQLNLKLQQGLEEKGAVAAQMRAVSQTLRDTQNRCHWLETQVQGQSQSVQKQPEGLQHRDGSRRRVKGGAVACRRWLRGRSLYFSRLLTSRARSRYVFLAYLLTIHMLVLMCLTGAL</sequence>
<name>A0A5J5CC91_9PERO</name>
<feature type="coiled-coil region" evidence="1">
    <location>
        <begin position="2439"/>
        <end position="2628"/>
    </location>
</feature>
<feature type="compositionally biased region" description="Basic and acidic residues" evidence="2">
    <location>
        <begin position="955"/>
        <end position="982"/>
    </location>
</feature>
<feature type="coiled-coil region" evidence="1">
    <location>
        <begin position="188"/>
        <end position="255"/>
    </location>
</feature>
<feature type="non-terminal residue" evidence="4">
    <location>
        <position position="1"/>
    </location>
</feature>
<feature type="coiled-coil region" evidence="1">
    <location>
        <begin position="2977"/>
        <end position="3039"/>
    </location>
</feature>
<feature type="coiled-coil region" evidence="1">
    <location>
        <begin position="608"/>
        <end position="723"/>
    </location>
</feature>
<feature type="region of interest" description="Disordered" evidence="2">
    <location>
        <begin position="407"/>
        <end position="474"/>
    </location>
</feature>